<dbReference type="AlphaFoldDB" id="A0AAV9K3K7"/>
<reference evidence="1 2" key="1">
    <citation type="submission" date="2023-10" db="EMBL/GenBank/DDBJ databases">
        <title>Genome-Wide Identification Analysis in wild type Solanum Pinnatisectum Reveals Some Genes Defensing Phytophthora Infestans.</title>
        <authorList>
            <person name="Sun C."/>
        </authorList>
    </citation>
    <scope>NUCLEOTIDE SEQUENCE [LARGE SCALE GENOMIC DNA]</scope>
    <source>
        <strain evidence="1">LQN</strain>
        <tissue evidence="1">Leaf</tissue>
    </source>
</reference>
<dbReference type="PANTHER" id="PTHR31111:SF136">
    <property type="entry name" value="F-BOX ASSOCIATED DOMAIN-CONTAINING PROTEIN"/>
    <property type="match status" value="1"/>
</dbReference>
<accession>A0AAV9K3K7</accession>
<gene>
    <name evidence="1" type="ORF">R3W88_028443</name>
</gene>
<evidence type="ECO:0008006" key="3">
    <source>
        <dbReference type="Google" id="ProtNLM"/>
    </source>
</evidence>
<proteinExistence type="predicted"/>
<evidence type="ECO:0000313" key="1">
    <source>
        <dbReference type="EMBL" id="KAK4707518.1"/>
    </source>
</evidence>
<dbReference type="Proteomes" id="UP001311915">
    <property type="component" value="Unassembled WGS sequence"/>
</dbReference>
<dbReference type="EMBL" id="JAWPEI010000012">
    <property type="protein sequence ID" value="KAK4707518.1"/>
    <property type="molecule type" value="Genomic_DNA"/>
</dbReference>
<dbReference type="PANTHER" id="PTHR31111">
    <property type="entry name" value="BNAA05G37150D PROTEIN-RELATED"/>
    <property type="match status" value="1"/>
</dbReference>
<comment type="caution">
    <text evidence="1">The sequence shown here is derived from an EMBL/GenBank/DDBJ whole genome shotgun (WGS) entry which is preliminary data.</text>
</comment>
<keyword evidence="2" id="KW-1185">Reference proteome</keyword>
<name>A0AAV9K3K7_9SOLN</name>
<protein>
    <recommendedName>
        <fullName evidence="3">F-box associated domain-containing protein</fullName>
    </recommendedName>
</protein>
<sequence>MRARNFIVSTMKMTTKKNKKSKLLANRQLFKITGALFFQFKCISKPWKTLIFDPYFKIKHLNRSKNDLNSQKLLISQCCPKDCKYHMYSLNLSSDQPVENVRKLDFPLISRPYMCSITCSCNGLVVMMVYENIEGEDDIYLLWTPPRENQFGHMGLCYDSTSGDYKILYILRDIDSTGKILALKSGSWRNIDKHPRGICSYDMVYRDIPLPEQLLCLKGYIYIGVSVLDGMLCAYSTSNLPTKGTFKLWVLKDYGVKKY</sequence>
<organism evidence="1 2">
    <name type="scientific">Solanum pinnatisectum</name>
    <name type="common">tansyleaf nightshade</name>
    <dbReference type="NCBI Taxonomy" id="50273"/>
    <lineage>
        <taxon>Eukaryota</taxon>
        <taxon>Viridiplantae</taxon>
        <taxon>Streptophyta</taxon>
        <taxon>Embryophyta</taxon>
        <taxon>Tracheophyta</taxon>
        <taxon>Spermatophyta</taxon>
        <taxon>Magnoliopsida</taxon>
        <taxon>eudicotyledons</taxon>
        <taxon>Gunneridae</taxon>
        <taxon>Pentapetalae</taxon>
        <taxon>asterids</taxon>
        <taxon>lamiids</taxon>
        <taxon>Solanales</taxon>
        <taxon>Solanaceae</taxon>
        <taxon>Solanoideae</taxon>
        <taxon>Solaneae</taxon>
        <taxon>Solanum</taxon>
    </lineage>
</organism>
<evidence type="ECO:0000313" key="2">
    <source>
        <dbReference type="Proteomes" id="UP001311915"/>
    </source>
</evidence>